<feature type="transmembrane region" description="Helical" evidence="2">
    <location>
        <begin position="23"/>
        <end position="43"/>
    </location>
</feature>
<keyword evidence="2" id="KW-1133">Transmembrane helix</keyword>
<evidence type="ECO:0000313" key="4">
    <source>
        <dbReference type="Proteomes" id="UP001385951"/>
    </source>
</evidence>
<gene>
    <name evidence="3" type="ORF">QCA50_006282</name>
</gene>
<feature type="region of interest" description="Disordered" evidence="1">
    <location>
        <begin position="87"/>
        <end position="208"/>
    </location>
</feature>
<protein>
    <submittedName>
        <fullName evidence="3">Uncharacterized protein</fullName>
    </submittedName>
</protein>
<reference evidence="3 4" key="1">
    <citation type="submission" date="2022-09" db="EMBL/GenBank/DDBJ databases">
        <authorList>
            <person name="Palmer J.M."/>
        </authorList>
    </citation>
    <scope>NUCLEOTIDE SEQUENCE [LARGE SCALE GENOMIC DNA]</scope>
    <source>
        <strain evidence="3 4">DSM 7382</strain>
    </source>
</reference>
<dbReference type="EMBL" id="JASBNA010000006">
    <property type="protein sequence ID" value="KAK7691179.1"/>
    <property type="molecule type" value="Genomic_DNA"/>
</dbReference>
<sequence length="208" mass="22661">MTVYLGVALEQSQSDNTSSTDKVVKTIVIGVTLIVTILAMWWINKKMNDVRPIVIYERRKARQAKLNTSRDSNAYLKGPSLEANGDSAPSFNLSAHMGTIPLGSRRSTSPEYQRRDSEGKAMSFAPNPALFAPQPKRPATMATSQAGSRTDVPAQSGHPYGAYTPSAPQNVPPYIPPPGLIAKPPATKQQRQSTVSHQVPWSQPEHRA</sequence>
<accession>A0AAW0GNK1</accession>
<evidence type="ECO:0000256" key="1">
    <source>
        <dbReference type="SAM" id="MobiDB-lite"/>
    </source>
</evidence>
<dbReference type="AlphaFoldDB" id="A0AAW0GNK1"/>
<keyword evidence="2" id="KW-0812">Transmembrane</keyword>
<keyword evidence="4" id="KW-1185">Reference proteome</keyword>
<feature type="compositionally biased region" description="Pro residues" evidence="1">
    <location>
        <begin position="170"/>
        <end position="179"/>
    </location>
</feature>
<dbReference type="Proteomes" id="UP001385951">
    <property type="component" value="Unassembled WGS sequence"/>
</dbReference>
<comment type="caution">
    <text evidence="3">The sequence shown here is derived from an EMBL/GenBank/DDBJ whole genome shotgun (WGS) entry which is preliminary data.</text>
</comment>
<evidence type="ECO:0000313" key="3">
    <source>
        <dbReference type="EMBL" id="KAK7691179.1"/>
    </source>
</evidence>
<name>A0AAW0GNK1_9APHY</name>
<feature type="compositionally biased region" description="Polar residues" evidence="1">
    <location>
        <begin position="187"/>
        <end position="201"/>
    </location>
</feature>
<organism evidence="3 4">
    <name type="scientific">Cerrena zonata</name>
    <dbReference type="NCBI Taxonomy" id="2478898"/>
    <lineage>
        <taxon>Eukaryota</taxon>
        <taxon>Fungi</taxon>
        <taxon>Dikarya</taxon>
        <taxon>Basidiomycota</taxon>
        <taxon>Agaricomycotina</taxon>
        <taxon>Agaricomycetes</taxon>
        <taxon>Polyporales</taxon>
        <taxon>Cerrenaceae</taxon>
        <taxon>Cerrena</taxon>
    </lineage>
</organism>
<proteinExistence type="predicted"/>
<evidence type="ECO:0000256" key="2">
    <source>
        <dbReference type="SAM" id="Phobius"/>
    </source>
</evidence>
<keyword evidence="2" id="KW-0472">Membrane</keyword>